<organism evidence="1 2">
    <name type="scientific">Phytophthora cactorum</name>
    <dbReference type="NCBI Taxonomy" id="29920"/>
    <lineage>
        <taxon>Eukaryota</taxon>
        <taxon>Sar</taxon>
        <taxon>Stramenopiles</taxon>
        <taxon>Oomycota</taxon>
        <taxon>Peronosporomycetes</taxon>
        <taxon>Peronosporales</taxon>
        <taxon>Peronosporaceae</taxon>
        <taxon>Phytophthora</taxon>
    </lineage>
</organism>
<dbReference type="AlphaFoldDB" id="A0A8T1CQH6"/>
<sequence length="89" mass="10042">MIPRLSPISTAIRAPTLVVMWHMYRTNVFDEMDIAEANELVIGPSHFAQRLVSGNDPLHPLEDLHRALDHEAMVFERLTVSALTLVVSH</sequence>
<proteinExistence type="predicted"/>
<name>A0A8T1CQH6_9STRA</name>
<evidence type="ECO:0000313" key="2">
    <source>
        <dbReference type="Proteomes" id="UP000736787"/>
    </source>
</evidence>
<reference evidence="1" key="1">
    <citation type="submission" date="2018-10" db="EMBL/GenBank/DDBJ databases">
        <title>Effector identification in a new, highly contiguous assembly of the strawberry crown rot pathogen Phytophthora cactorum.</title>
        <authorList>
            <person name="Armitage A.D."/>
            <person name="Nellist C.F."/>
            <person name="Bates H."/>
            <person name="Vickerstaff R.J."/>
            <person name="Harrison R.J."/>
        </authorList>
    </citation>
    <scope>NUCLEOTIDE SEQUENCE</scope>
    <source>
        <strain evidence="1">4040</strain>
    </source>
</reference>
<comment type="caution">
    <text evidence="1">The sequence shown here is derived from an EMBL/GenBank/DDBJ whole genome shotgun (WGS) entry which is preliminary data.</text>
</comment>
<dbReference type="EMBL" id="RCMK01000429">
    <property type="protein sequence ID" value="KAG2929179.1"/>
    <property type="molecule type" value="Genomic_DNA"/>
</dbReference>
<gene>
    <name evidence="1" type="ORF">PC117_g14065</name>
</gene>
<evidence type="ECO:0000313" key="1">
    <source>
        <dbReference type="EMBL" id="KAG2929179.1"/>
    </source>
</evidence>
<dbReference type="Proteomes" id="UP000736787">
    <property type="component" value="Unassembled WGS sequence"/>
</dbReference>
<accession>A0A8T1CQH6</accession>
<protein>
    <submittedName>
        <fullName evidence="1">Uncharacterized protein</fullName>
    </submittedName>
</protein>